<keyword evidence="5 11" id="KW-0408">Iron</keyword>
<comment type="cofactor">
    <cofactor evidence="11">
        <name>[4Fe-4S] cluster</name>
        <dbReference type="ChEBI" id="CHEBI:49883"/>
    </cofactor>
    <text evidence="11">Binds 1 [4Fe-4S] cluster per subunit. Following nitrosylation of the [4Fe-4S] cluster binds 1 [4Fe-8(NO)] cluster per subunit.</text>
</comment>
<evidence type="ECO:0000256" key="6">
    <source>
        <dbReference type="ARBA" id="ARBA00023014"/>
    </source>
</evidence>
<keyword evidence="15" id="KW-1185">Reference proteome</keyword>
<keyword evidence="8 11" id="KW-0238">DNA-binding</keyword>
<name>A0A937RLV7_9ACTN</name>
<comment type="caution">
    <text evidence="14">The sequence shown here is derived from an EMBL/GenBank/DDBJ whole genome shotgun (WGS) entry which is preliminary data.</text>
</comment>
<gene>
    <name evidence="11" type="primary">whiB</name>
    <name evidence="14" type="ORF">I7412_21555</name>
</gene>
<dbReference type="InterPro" id="IPR034768">
    <property type="entry name" value="4FE4S_WBL"/>
</dbReference>
<evidence type="ECO:0000259" key="13">
    <source>
        <dbReference type="PROSITE" id="PS51674"/>
    </source>
</evidence>
<comment type="function">
    <text evidence="11">Acts as a transcriptional regulator. Probably redox-responsive. The apo- but not holo-form probably binds DNA.</text>
</comment>
<evidence type="ECO:0000256" key="9">
    <source>
        <dbReference type="ARBA" id="ARBA00023157"/>
    </source>
</evidence>
<dbReference type="EMBL" id="JAEACQ010000235">
    <property type="protein sequence ID" value="MBL7629709.1"/>
    <property type="molecule type" value="Genomic_DNA"/>
</dbReference>
<evidence type="ECO:0000256" key="1">
    <source>
        <dbReference type="ARBA" id="ARBA00004496"/>
    </source>
</evidence>
<evidence type="ECO:0000256" key="2">
    <source>
        <dbReference type="ARBA" id="ARBA00006597"/>
    </source>
</evidence>
<dbReference type="RefSeq" id="WP_202999097.1">
    <property type="nucleotide sequence ID" value="NZ_JADWYU010000143.1"/>
</dbReference>
<feature type="binding site" evidence="11">
    <location>
        <position position="89"/>
    </location>
    <ligand>
        <name>[4Fe-4S] cluster</name>
        <dbReference type="ChEBI" id="CHEBI:49883"/>
    </ligand>
</feature>
<evidence type="ECO:0000256" key="4">
    <source>
        <dbReference type="ARBA" id="ARBA00022723"/>
    </source>
</evidence>
<comment type="subcellular location">
    <subcellularLocation>
        <location evidence="1 11">Cytoplasm</location>
    </subcellularLocation>
</comment>
<evidence type="ECO:0000313" key="14">
    <source>
        <dbReference type="EMBL" id="MBL7629709.1"/>
    </source>
</evidence>
<proteinExistence type="inferred from homology"/>
<keyword evidence="3 11" id="KW-0004">4Fe-4S</keyword>
<comment type="PTM">
    <text evidence="11">Upon Fe-S cluster removal intramolecular disulfide bonds are formed.</text>
</comment>
<evidence type="ECO:0000256" key="12">
    <source>
        <dbReference type="SAM" id="MobiDB-lite"/>
    </source>
</evidence>
<dbReference type="Pfam" id="PF02467">
    <property type="entry name" value="Whib"/>
    <property type="match status" value="1"/>
</dbReference>
<keyword evidence="9 11" id="KW-1015">Disulfide bond</keyword>
<evidence type="ECO:0000256" key="3">
    <source>
        <dbReference type="ARBA" id="ARBA00022485"/>
    </source>
</evidence>
<organism evidence="14 15">
    <name type="scientific">Frankia nepalensis</name>
    <dbReference type="NCBI Taxonomy" id="1836974"/>
    <lineage>
        <taxon>Bacteria</taxon>
        <taxon>Bacillati</taxon>
        <taxon>Actinomycetota</taxon>
        <taxon>Actinomycetes</taxon>
        <taxon>Frankiales</taxon>
        <taxon>Frankiaceae</taxon>
        <taxon>Frankia</taxon>
    </lineage>
</organism>
<evidence type="ECO:0000256" key="8">
    <source>
        <dbReference type="ARBA" id="ARBA00023125"/>
    </source>
</evidence>
<feature type="binding site" evidence="11">
    <location>
        <position position="128"/>
    </location>
    <ligand>
        <name>[4Fe-4S] cluster</name>
        <dbReference type="ChEBI" id="CHEBI:49883"/>
    </ligand>
</feature>
<dbReference type="GO" id="GO:0045454">
    <property type="term" value="P:cell redox homeostasis"/>
    <property type="evidence" value="ECO:0007669"/>
    <property type="project" value="TreeGrafter"/>
</dbReference>
<dbReference type="HAMAP" id="MF_01479">
    <property type="entry name" value="WhiB"/>
    <property type="match status" value="1"/>
</dbReference>
<dbReference type="GO" id="GO:0005737">
    <property type="term" value="C:cytoplasm"/>
    <property type="evidence" value="ECO:0007669"/>
    <property type="project" value="UniProtKB-SubCell"/>
</dbReference>
<evidence type="ECO:0000256" key="7">
    <source>
        <dbReference type="ARBA" id="ARBA00023015"/>
    </source>
</evidence>
<dbReference type="PROSITE" id="PS51674">
    <property type="entry name" value="4FE4S_WBL"/>
    <property type="match status" value="1"/>
</dbReference>
<feature type="domain" description="4Fe-4S Wbl-type" evidence="13">
    <location>
        <begin position="88"/>
        <end position="152"/>
    </location>
</feature>
<feature type="region of interest" description="Disordered" evidence="12">
    <location>
        <begin position="1"/>
        <end position="36"/>
    </location>
</feature>
<accession>A0A937RLV7</accession>
<evidence type="ECO:0000256" key="11">
    <source>
        <dbReference type="HAMAP-Rule" id="MF_01479"/>
    </source>
</evidence>
<dbReference type="GO" id="GO:0045892">
    <property type="term" value="P:negative regulation of DNA-templated transcription"/>
    <property type="evidence" value="ECO:0007669"/>
    <property type="project" value="TreeGrafter"/>
</dbReference>
<keyword evidence="7 11" id="KW-0805">Transcription regulation</keyword>
<evidence type="ECO:0000256" key="10">
    <source>
        <dbReference type="ARBA" id="ARBA00023163"/>
    </source>
</evidence>
<dbReference type="Proteomes" id="UP000604475">
    <property type="component" value="Unassembled WGS sequence"/>
</dbReference>
<feature type="binding site" evidence="11">
    <location>
        <position position="122"/>
    </location>
    <ligand>
        <name>[4Fe-4S] cluster</name>
        <dbReference type="ChEBI" id="CHEBI:49883"/>
    </ligand>
</feature>
<dbReference type="GO" id="GO:0051539">
    <property type="term" value="F:4 iron, 4 sulfur cluster binding"/>
    <property type="evidence" value="ECO:0007669"/>
    <property type="project" value="UniProtKB-UniRule"/>
</dbReference>
<keyword evidence="11" id="KW-0963">Cytoplasm</keyword>
<dbReference type="GO" id="GO:0047134">
    <property type="term" value="F:protein-disulfide reductase [NAD(P)H] activity"/>
    <property type="evidence" value="ECO:0007669"/>
    <property type="project" value="TreeGrafter"/>
</dbReference>
<dbReference type="GO" id="GO:0035731">
    <property type="term" value="F:dinitrosyl-iron complex binding"/>
    <property type="evidence" value="ECO:0007669"/>
    <property type="project" value="UniProtKB-UniRule"/>
</dbReference>
<dbReference type="InterPro" id="IPR003482">
    <property type="entry name" value="Whib"/>
</dbReference>
<comment type="similarity">
    <text evidence="2 11">Belongs to the WhiB family.</text>
</comment>
<evidence type="ECO:0000256" key="5">
    <source>
        <dbReference type="ARBA" id="ARBA00023004"/>
    </source>
</evidence>
<dbReference type="AlphaFoldDB" id="A0A937RLV7"/>
<evidence type="ECO:0000313" key="15">
    <source>
        <dbReference type="Proteomes" id="UP000604475"/>
    </source>
</evidence>
<comment type="PTM">
    <text evidence="11">The Fe-S cluster can be nitrosylated by nitric oxide (NO).</text>
</comment>
<reference evidence="14" key="1">
    <citation type="submission" date="2020-12" db="EMBL/GenBank/DDBJ databases">
        <title>Genomic characterization of non-nitrogen-fixing Frankia strains.</title>
        <authorList>
            <person name="Carlos-Shanley C."/>
            <person name="Guerra T."/>
            <person name="Hahn D."/>
        </authorList>
    </citation>
    <scope>NUCLEOTIDE SEQUENCE</scope>
    <source>
        <strain evidence="14">CN6</strain>
    </source>
</reference>
<feature type="binding site" evidence="11">
    <location>
        <position position="119"/>
    </location>
    <ligand>
        <name>[4Fe-4S] cluster</name>
        <dbReference type="ChEBI" id="CHEBI:49883"/>
    </ligand>
</feature>
<dbReference type="PANTHER" id="PTHR38839">
    <property type="entry name" value="TRANSCRIPTIONAL REGULATOR WHID-RELATED"/>
    <property type="match status" value="1"/>
</dbReference>
<keyword evidence="6 11" id="KW-0411">Iron-sulfur</keyword>
<dbReference type="GO" id="GO:0046872">
    <property type="term" value="F:metal ion binding"/>
    <property type="evidence" value="ECO:0007669"/>
    <property type="project" value="UniProtKB-KW"/>
</dbReference>
<keyword evidence="10 11" id="KW-0804">Transcription</keyword>
<keyword evidence="4 11" id="KW-0479">Metal-binding</keyword>
<dbReference type="GO" id="GO:0003677">
    <property type="term" value="F:DNA binding"/>
    <property type="evidence" value="ECO:0007669"/>
    <property type="project" value="UniProtKB-UniRule"/>
</dbReference>
<sequence>MSTRSAQAAPVGRPPFTRPEPDSALPLPLGRRLPGDGEAATVLDATLVPEPIEGGLDVDADLDNLENVDSLDGGDAEGDLTDWRFGAACGPADVEIFYPPEAIDAQERRRREAVAKEICAGCPVRVQCLLCAVVAGERHGIWGGTTPAERFTNAEGPLLRPSAA</sequence>
<protein>
    <recommendedName>
        <fullName evidence="11">Transcriptional regulator WhiB</fullName>
    </recommendedName>
</protein>